<accession>A0A090Y4I8</accession>
<dbReference type="STRING" id="44252.DJ90_2955"/>
<evidence type="ECO:0000313" key="4">
    <source>
        <dbReference type="Proteomes" id="UP000029278"/>
    </source>
</evidence>
<dbReference type="OrthoDB" id="2662950at2"/>
<feature type="transmembrane region" description="Helical" evidence="1">
    <location>
        <begin position="51"/>
        <end position="73"/>
    </location>
</feature>
<feature type="transmembrane region" description="Helical" evidence="1">
    <location>
        <begin position="94"/>
        <end position="117"/>
    </location>
</feature>
<dbReference type="Proteomes" id="UP000029278">
    <property type="component" value="Unassembled WGS sequence"/>
</dbReference>
<keyword evidence="1" id="KW-0472">Membrane</keyword>
<evidence type="ECO:0000256" key="1">
    <source>
        <dbReference type="SAM" id="Phobius"/>
    </source>
</evidence>
<dbReference type="GeneID" id="77008642"/>
<keyword evidence="1" id="KW-0812">Transmembrane</keyword>
<keyword evidence="2" id="KW-0732">Signal</keyword>
<sequence>MKKYLLTLFMMMSVFLFPVLAFAEEGGGENPVEKIGGYMKWKWSVLDGLDWLFSPIMIVISLLLAATFVLLIWRIIVKIAKITSGKSSIKDKAFWVEIGVVILILFLLFSGALFKILGNIYEWTNKQDIGGDGKTTSQIERSVDDVYEARTEIS</sequence>
<evidence type="ECO:0000256" key="2">
    <source>
        <dbReference type="SAM" id="SignalP"/>
    </source>
</evidence>
<dbReference type="PATRIC" id="fig|44252.3.peg.6259"/>
<feature type="signal peptide" evidence="2">
    <location>
        <begin position="1"/>
        <end position="23"/>
    </location>
</feature>
<keyword evidence="4" id="KW-1185">Reference proteome</keyword>
<dbReference type="RefSeq" id="WP_036624677.1">
    <property type="nucleotide sequence ID" value="NZ_JAKOBR010000117.1"/>
</dbReference>
<feature type="chain" id="PRO_5001867234" evidence="2">
    <location>
        <begin position="24"/>
        <end position="154"/>
    </location>
</feature>
<evidence type="ECO:0000313" key="3">
    <source>
        <dbReference type="EMBL" id="KFM93076.1"/>
    </source>
</evidence>
<keyword evidence="1" id="KW-1133">Transmembrane helix</keyword>
<protein>
    <submittedName>
        <fullName evidence="3">Uncharacterized protein</fullName>
    </submittedName>
</protein>
<organism evidence="3 4">
    <name type="scientific">Paenibacillus macerans</name>
    <name type="common">Bacillus macerans</name>
    <dbReference type="NCBI Taxonomy" id="44252"/>
    <lineage>
        <taxon>Bacteria</taxon>
        <taxon>Bacillati</taxon>
        <taxon>Bacillota</taxon>
        <taxon>Bacilli</taxon>
        <taxon>Bacillales</taxon>
        <taxon>Paenibacillaceae</taxon>
        <taxon>Paenibacillus</taxon>
    </lineage>
</organism>
<comment type="caution">
    <text evidence="3">The sequence shown here is derived from an EMBL/GenBank/DDBJ whole genome shotgun (WGS) entry which is preliminary data.</text>
</comment>
<proteinExistence type="predicted"/>
<name>A0A090Y4I8_PAEMA</name>
<dbReference type="EMBL" id="JMQA01000053">
    <property type="protein sequence ID" value="KFM93076.1"/>
    <property type="molecule type" value="Genomic_DNA"/>
</dbReference>
<reference evidence="3 4" key="1">
    <citation type="submission" date="2014-04" db="EMBL/GenBank/DDBJ databases">
        <authorList>
            <person name="Bishop-Lilly K.A."/>
            <person name="Broomall S.M."/>
            <person name="Chain P.S."/>
            <person name="Chertkov O."/>
            <person name="Coyne S.R."/>
            <person name="Daligault H.E."/>
            <person name="Davenport K.W."/>
            <person name="Erkkila T."/>
            <person name="Frey K.G."/>
            <person name="Gibbons H.S."/>
            <person name="Gu W."/>
            <person name="Jaissle J."/>
            <person name="Johnson S.L."/>
            <person name="Koroleva G.I."/>
            <person name="Ladner J.T."/>
            <person name="Lo C.-C."/>
            <person name="Minogue T.D."/>
            <person name="Munk C."/>
            <person name="Palacios G.F."/>
            <person name="Redden C.L."/>
            <person name="Rosenzweig C.N."/>
            <person name="Scholz M.B."/>
            <person name="Teshima H."/>
            <person name="Xu Y."/>
        </authorList>
    </citation>
    <scope>NUCLEOTIDE SEQUENCE [LARGE SCALE GENOMIC DNA]</scope>
    <source>
        <strain evidence="3 4">8244</strain>
    </source>
</reference>
<dbReference type="AlphaFoldDB" id="A0A090Y4I8"/>
<gene>
    <name evidence="3" type="ORF">DJ90_2955</name>
</gene>
<dbReference type="HOGENOM" id="CLU_1702512_0_0_9"/>